<reference evidence="2 3" key="1">
    <citation type="submission" date="2016-07" db="EMBL/GenBank/DDBJ databases">
        <title>Draft Genome Sequence of Methylobrevis pamukkalensis PK2.</title>
        <authorList>
            <person name="Vasilenko O.V."/>
            <person name="Doronina N.V."/>
            <person name="Shmareva M.N."/>
            <person name="Tarlachkov S.V."/>
            <person name="Mustakhimov I."/>
            <person name="Trotsenko Y.A."/>
        </authorList>
    </citation>
    <scope>NUCLEOTIDE SEQUENCE [LARGE SCALE GENOMIC DNA]</scope>
    <source>
        <strain evidence="2 3">PK2</strain>
    </source>
</reference>
<dbReference type="NCBIfam" id="TIGR01537">
    <property type="entry name" value="portal_HK97"/>
    <property type="match status" value="1"/>
</dbReference>
<gene>
    <name evidence="2" type="ORF">A6302_00169</name>
</gene>
<dbReference type="Proteomes" id="UP000094622">
    <property type="component" value="Unassembled WGS sequence"/>
</dbReference>
<dbReference type="PATRIC" id="fig|1439726.3.peg.179"/>
<feature type="region of interest" description="Disordered" evidence="1">
    <location>
        <begin position="8"/>
        <end position="36"/>
    </location>
</feature>
<evidence type="ECO:0000313" key="2">
    <source>
        <dbReference type="EMBL" id="ODN72423.1"/>
    </source>
</evidence>
<dbReference type="InterPro" id="IPR006427">
    <property type="entry name" value="Portal_HK97"/>
</dbReference>
<keyword evidence="3" id="KW-1185">Reference proteome</keyword>
<evidence type="ECO:0000256" key="1">
    <source>
        <dbReference type="SAM" id="MobiDB-lite"/>
    </source>
</evidence>
<protein>
    <submittedName>
        <fullName evidence="2">Phage portal protein</fullName>
    </submittedName>
</protein>
<name>A0A1E3H7X6_9HYPH</name>
<organism evidence="2 3">
    <name type="scientific">Methylobrevis pamukkalensis</name>
    <dbReference type="NCBI Taxonomy" id="1439726"/>
    <lineage>
        <taxon>Bacteria</taxon>
        <taxon>Pseudomonadati</taxon>
        <taxon>Pseudomonadota</taxon>
        <taxon>Alphaproteobacteria</taxon>
        <taxon>Hyphomicrobiales</taxon>
        <taxon>Pleomorphomonadaceae</taxon>
        <taxon>Methylobrevis</taxon>
    </lineage>
</organism>
<dbReference type="InterPro" id="IPR006944">
    <property type="entry name" value="Phage/GTA_portal"/>
</dbReference>
<accession>A0A1E3H7X6</accession>
<dbReference type="AlphaFoldDB" id="A0A1E3H7X6"/>
<comment type="caution">
    <text evidence="2">The sequence shown here is derived from an EMBL/GenBank/DDBJ whole genome shotgun (WGS) entry which is preliminary data.</text>
</comment>
<proteinExistence type="predicted"/>
<evidence type="ECO:0000313" key="3">
    <source>
        <dbReference type="Proteomes" id="UP000094622"/>
    </source>
</evidence>
<dbReference type="Pfam" id="PF04860">
    <property type="entry name" value="Phage_portal"/>
    <property type="match status" value="1"/>
</dbReference>
<sequence length="284" mass="30662">MVFQLFRRMRPETADPQAAAPQAGGPTPPEGEAKASRTAALIAFSRAGRPVWTPRDYASLAREGFARNPVVYRAVRMVAEAAASLPLLLMVGGREQETHPLLDLLARPNPGEGRADFLEALYGHLLTAGNAYVERVGTGGVPSELHALRPDRMKVVAGRDGWPEGYDYTAGGRTVRFRDEGDGRSDGRQPVLHLKLFHPLDDHYGLSPLEAAQVSLDIHNASAGWNKALLDNAARPSGALVYQGTGGLSEGQFERLKQELEEGYQAPSTPAGRCCWRAGSTGNR</sequence>
<dbReference type="EMBL" id="MCRJ01000002">
    <property type="protein sequence ID" value="ODN72423.1"/>
    <property type="molecule type" value="Genomic_DNA"/>
</dbReference>
<feature type="compositionally biased region" description="Low complexity" evidence="1">
    <location>
        <begin position="14"/>
        <end position="25"/>
    </location>
</feature>